<dbReference type="PANTHER" id="PTHR43649">
    <property type="entry name" value="ARABINOSE-BINDING PROTEIN-RELATED"/>
    <property type="match status" value="1"/>
</dbReference>
<dbReference type="InterPro" id="IPR022627">
    <property type="entry name" value="DUF3502"/>
</dbReference>
<dbReference type="PANTHER" id="PTHR43649:SF17">
    <property type="entry name" value="ABC TRANSPORTER SOLUTE BINDING PROTEIN-SUGAR TRANSPORT"/>
    <property type="match status" value="1"/>
</dbReference>
<sequence length="523" mass="58878">MKRFVNMALMIGVVMLLIAGCSSNKENGTASDSPPASSSSASASTAEPSGSSSEAHPGRPAEFKKIKMLSLGDESARMKEFLADINVKLKEEINTELEIQYVPWSAYGSGQQIDLMLASGQDFDFTFTDPTWLNQLVQKKVAYDLTDLVEPYMADLKKNLTPEHFEQFTIGGKLYAIPMGYSPLSANSYSISVRKDLMDEVGVKSISTIDELYNFATLVKAKHPDMYATPNTPSFVQPYIRGLSDQNYTWDEVSKYFLTDENSAEGNLVSFVDSPEFKAQADFFRKMYENNLISKDILTNKAATKDLFTSGKYMWMQGRSGGNNLIEVLPQLKENVPNAELYEVMFAPEKPKIKTGYASTAVMVPAYSKNADRVAMLLNLMQKDRENFLFFVYGIQDKDYKIVNDKVEKINKDELMFQWALFNVNYPVYESTLPDDFIAINKSWDEGAVASKMFGFSLVLEPVKVQKVKLDAVFDERIKPILAGVISYDKGFKKAKAEMEAAGWNEYFAEVQKQYKAFRATKQ</sequence>
<evidence type="ECO:0000313" key="4">
    <source>
        <dbReference type="EMBL" id="MFC5403275.1"/>
    </source>
</evidence>
<dbReference type="Gene3D" id="3.40.190.10">
    <property type="entry name" value="Periplasmic binding protein-like II"/>
    <property type="match status" value="1"/>
</dbReference>
<feature type="domain" description="DUF3502" evidence="3">
    <location>
        <begin position="453"/>
        <end position="520"/>
    </location>
</feature>
<dbReference type="RefSeq" id="WP_378132486.1">
    <property type="nucleotide sequence ID" value="NZ_JBHSMI010000023.1"/>
</dbReference>
<dbReference type="InterPro" id="IPR006059">
    <property type="entry name" value="SBP"/>
</dbReference>
<dbReference type="InterPro" id="IPR050490">
    <property type="entry name" value="Bact_solute-bd_prot1"/>
</dbReference>
<dbReference type="PROSITE" id="PS51257">
    <property type="entry name" value="PROKAR_LIPOPROTEIN"/>
    <property type="match status" value="1"/>
</dbReference>
<feature type="signal peptide" evidence="2">
    <location>
        <begin position="1"/>
        <end position="24"/>
    </location>
</feature>
<dbReference type="Pfam" id="PF01547">
    <property type="entry name" value="SBP_bac_1"/>
    <property type="match status" value="1"/>
</dbReference>
<evidence type="ECO:0000256" key="2">
    <source>
        <dbReference type="SAM" id="SignalP"/>
    </source>
</evidence>
<accession>A0ABW0HS80</accession>
<dbReference type="Proteomes" id="UP001596113">
    <property type="component" value="Unassembled WGS sequence"/>
</dbReference>
<evidence type="ECO:0000313" key="5">
    <source>
        <dbReference type="Proteomes" id="UP001596113"/>
    </source>
</evidence>
<comment type="caution">
    <text evidence="4">The sequence shown here is derived from an EMBL/GenBank/DDBJ whole genome shotgun (WGS) entry which is preliminary data.</text>
</comment>
<dbReference type="Pfam" id="PF12010">
    <property type="entry name" value="DUF3502"/>
    <property type="match status" value="1"/>
</dbReference>
<keyword evidence="2" id="KW-0732">Signal</keyword>
<protein>
    <submittedName>
        <fullName evidence="4">Extracellular solute-binding protein</fullName>
    </submittedName>
</protein>
<dbReference type="EMBL" id="JBHSMI010000023">
    <property type="protein sequence ID" value="MFC5403275.1"/>
    <property type="molecule type" value="Genomic_DNA"/>
</dbReference>
<feature type="compositionally biased region" description="Low complexity" evidence="1">
    <location>
        <begin position="28"/>
        <end position="55"/>
    </location>
</feature>
<keyword evidence="5" id="KW-1185">Reference proteome</keyword>
<organism evidence="4 5">
    <name type="scientific">Cohnella soli</name>
    <dbReference type="NCBI Taxonomy" id="425005"/>
    <lineage>
        <taxon>Bacteria</taxon>
        <taxon>Bacillati</taxon>
        <taxon>Bacillota</taxon>
        <taxon>Bacilli</taxon>
        <taxon>Bacillales</taxon>
        <taxon>Paenibacillaceae</taxon>
        <taxon>Cohnella</taxon>
    </lineage>
</organism>
<reference evidence="5" key="1">
    <citation type="journal article" date="2019" name="Int. J. Syst. Evol. Microbiol.">
        <title>The Global Catalogue of Microorganisms (GCM) 10K type strain sequencing project: providing services to taxonomists for standard genome sequencing and annotation.</title>
        <authorList>
            <consortium name="The Broad Institute Genomics Platform"/>
            <consortium name="The Broad Institute Genome Sequencing Center for Infectious Disease"/>
            <person name="Wu L."/>
            <person name="Ma J."/>
        </authorList>
    </citation>
    <scope>NUCLEOTIDE SEQUENCE [LARGE SCALE GENOMIC DNA]</scope>
    <source>
        <strain evidence="5">CGMCC 1.18575</strain>
    </source>
</reference>
<name>A0ABW0HS80_9BACL</name>
<evidence type="ECO:0000256" key="1">
    <source>
        <dbReference type="SAM" id="MobiDB-lite"/>
    </source>
</evidence>
<evidence type="ECO:0000259" key="3">
    <source>
        <dbReference type="Pfam" id="PF12010"/>
    </source>
</evidence>
<dbReference type="SUPFAM" id="SSF53850">
    <property type="entry name" value="Periplasmic binding protein-like II"/>
    <property type="match status" value="1"/>
</dbReference>
<gene>
    <name evidence="4" type="ORF">ACFPOF_11095</name>
</gene>
<proteinExistence type="predicted"/>
<feature type="chain" id="PRO_5047461145" evidence="2">
    <location>
        <begin position="25"/>
        <end position="523"/>
    </location>
</feature>
<feature type="region of interest" description="Disordered" evidence="1">
    <location>
        <begin position="25"/>
        <end position="59"/>
    </location>
</feature>